<evidence type="ECO:0000259" key="4">
    <source>
        <dbReference type="Pfam" id="PF13407"/>
    </source>
</evidence>
<dbReference type="SUPFAM" id="SSF53822">
    <property type="entry name" value="Periplasmic binding protein-like I"/>
    <property type="match status" value="1"/>
</dbReference>
<feature type="chain" id="PRO_5005320150" evidence="3">
    <location>
        <begin position="21"/>
        <end position="307"/>
    </location>
</feature>
<dbReference type="InterPro" id="IPR050555">
    <property type="entry name" value="Bact_Solute-Bind_Prot2"/>
</dbReference>
<evidence type="ECO:0000256" key="2">
    <source>
        <dbReference type="ARBA" id="ARBA00007639"/>
    </source>
</evidence>
<evidence type="ECO:0000256" key="1">
    <source>
        <dbReference type="ARBA" id="ARBA00004418"/>
    </source>
</evidence>
<dbReference type="PANTHER" id="PTHR30036:SF7">
    <property type="entry name" value="ABC TRANSPORTER PERIPLASMIC-BINDING PROTEIN YPHF"/>
    <property type="match status" value="1"/>
</dbReference>
<dbReference type="EMBL" id="LFTY01000002">
    <property type="protein sequence ID" value="KMW58808.1"/>
    <property type="molecule type" value="Genomic_DNA"/>
</dbReference>
<name>A0A0J9GZA6_9RHOB</name>
<dbReference type="STRING" id="1675527.AIOL_003788"/>
<feature type="signal peptide" evidence="3">
    <location>
        <begin position="1"/>
        <end position="20"/>
    </location>
</feature>
<dbReference type="InterPro" id="IPR025997">
    <property type="entry name" value="SBP_2_dom"/>
</dbReference>
<comment type="caution">
    <text evidence="5">The sequence shown here is derived from an EMBL/GenBank/DDBJ whole genome shotgun (WGS) entry which is preliminary data.</text>
</comment>
<dbReference type="GO" id="GO:0030246">
    <property type="term" value="F:carbohydrate binding"/>
    <property type="evidence" value="ECO:0007669"/>
    <property type="project" value="TreeGrafter"/>
</dbReference>
<sequence>MKKTIIAAMAASMVAGAAYADGHGERYVMITHTQGTDPFWPVVEKGGRDAAAAVGATLEYNFDVSGDMAAMAALIETAAASEPDGIIVSLPDAAALGPAIKSAVADGIPVITMNSGLESSAELGALMHVGQPERLAGEAAGGRAKAEGVTNGLCLNQEAFNTALVDRCEGYFSGLGGDLNMIDVSNDVAQIETRTAAALEADESIDGVLAVGPHVCEAASKAIKAVGAEVHLACFDLSPGVMDMIEAGDAAFTIDQQQRLQGYMPVIVLHLYNNHAGLLPGANIPSGPGFVDASNAADVKALAGVDR</sequence>
<feature type="domain" description="Periplasmic binding protein" evidence="4">
    <location>
        <begin position="29"/>
        <end position="269"/>
    </location>
</feature>
<comment type="similarity">
    <text evidence="2">Belongs to the bacterial solute-binding protein 2 family.</text>
</comment>
<protein>
    <submittedName>
        <fullName evidence="5">Inositol transport system sugar-binding protein</fullName>
    </submittedName>
</protein>
<keyword evidence="3" id="KW-0732">Signal</keyword>
<dbReference type="Gene3D" id="3.40.50.2300">
    <property type="match status" value="2"/>
</dbReference>
<dbReference type="PATRIC" id="fig|1675527.3.peg.3969"/>
<dbReference type="InterPro" id="IPR028082">
    <property type="entry name" value="Peripla_BP_I"/>
</dbReference>
<dbReference type="CDD" id="cd06312">
    <property type="entry name" value="PBP1_ABC_sugar_binding-like"/>
    <property type="match status" value="1"/>
</dbReference>
<accession>A0A0J9GZA6</accession>
<dbReference type="Proteomes" id="UP000037178">
    <property type="component" value="Unassembled WGS sequence"/>
</dbReference>
<evidence type="ECO:0000313" key="5">
    <source>
        <dbReference type="EMBL" id="KMW58808.1"/>
    </source>
</evidence>
<reference evidence="5 6" key="1">
    <citation type="submission" date="2015-06" db="EMBL/GenBank/DDBJ databases">
        <title>Draft genome sequence of an Alphaproteobacteria species associated to the Mediterranean sponge Oscarella lobularis.</title>
        <authorList>
            <person name="Jourda C."/>
            <person name="Santini S."/>
            <person name="Claverie J.-M."/>
        </authorList>
    </citation>
    <scope>NUCLEOTIDE SEQUENCE [LARGE SCALE GENOMIC DNA]</scope>
    <source>
        <strain evidence="5">IGS</strain>
    </source>
</reference>
<gene>
    <name evidence="5" type="ORF">AIOL_003788</name>
</gene>
<dbReference type="AlphaFoldDB" id="A0A0J9GZA6"/>
<dbReference type="Pfam" id="PF13407">
    <property type="entry name" value="Peripla_BP_4"/>
    <property type="match status" value="1"/>
</dbReference>
<dbReference type="RefSeq" id="WP_049645541.1">
    <property type="nucleotide sequence ID" value="NZ_LFTY01000002.1"/>
</dbReference>
<dbReference type="PANTHER" id="PTHR30036">
    <property type="entry name" value="D-XYLOSE-BINDING PERIPLASMIC PROTEIN"/>
    <property type="match status" value="1"/>
</dbReference>
<keyword evidence="6" id="KW-1185">Reference proteome</keyword>
<dbReference type="GO" id="GO:0030288">
    <property type="term" value="C:outer membrane-bounded periplasmic space"/>
    <property type="evidence" value="ECO:0007669"/>
    <property type="project" value="TreeGrafter"/>
</dbReference>
<organism evidence="5 6">
    <name type="scientific">Candidatus Rhodobacter oscarellae</name>
    <dbReference type="NCBI Taxonomy" id="1675527"/>
    <lineage>
        <taxon>Bacteria</taxon>
        <taxon>Pseudomonadati</taxon>
        <taxon>Pseudomonadota</taxon>
        <taxon>Alphaproteobacteria</taxon>
        <taxon>Rhodobacterales</taxon>
        <taxon>Rhodobacter group</taxon>
        <taxon>Rhodobacter</taxon>
    </lineage>
</organism>
<comment type="subcellular location">
    <subcellularLocation>
        <location evidence="1">Periplasm</location>
    </subcellularLocation>
</comment>
<evidence type="ECO:0000256" key="3">
    <source>
        <dbReference type="SAM" id="SignalP"/>
    </source>
</evidence>
<proteinExistence type="inferred from homology"/>
<dbReference type="OrthoDB" id="257716at2"/>
<evidence type="ECO:0000313" key="6">
    <source>
        <dbReference type="Proteomes" id="UP000037178"/>
    </source>
</evidence>